<dbReference type="PROSITE" id="PS51368">
    <property type="entry name" value="UREASE_3"/>
    <property type="match status" value="1"/>
</dbReference>
<dbReference type="EMBL" id="JAAALK010000283">
    <property type="protein sequence ID" value="KAG8076820.1"/>
    <property type="molecule type" value="Genomic_DNA"/>
</dbReference>
<dbReference type="PANTHER" id="PTHR43440">
    <property type="entry name" value="UREASE"/>
    <property type="match status" value="1"/>
</dbReference>
<dbReference type="GO" id="GO:0009039">
    <property type="term" value="F:urease activity"/>
    <property type="evidence" value="ECO:0007669"/>
    <property type="project" value="InterPro"/>
</dbReference>
<dbReference type="InterPro" id="IPR050112">
    <property type="entry name" value="Urease_alpha_subunit"/>
</dbReference>
<evidence type="ECO:0000313" key="4">
    <source>
        <dbReference type="Proteomes" id="UP000729402"/>
    </source>
</evidence>
<organism evidence="3 4">
    <name type="scientific">Zizania palustris</name>
    <name type="common">Northern wild rice</name>
    <dbReference type="NCBI Taxonomy" id="103762"/>
    <lineage>
        <taxon>Eukaryota</taxon>
        <taxon>Viridiplantae</taxon>
        <taxon>Streptophyta</taxon>
        <taxon>Embryophyta</taxon>
        <taxon>Tracheophyta</taxon>
        <taxon>Spermatophyta</taxon>
        <taxon>Magnoliopsida</taxon>
        <taxon>Liliopsida</taxon>
        <taxon>Poales</taxon>
        <taxon>Poaceae</taxon>
        <taxon>BOP clade</taxon>
        <taxon>Oryzoideae</taxon>
        <taxon>Oryzeae</taxon>
        <taxon>Zizaniinae</taxon>
        <taxon>Zizania</taxon>
    </lineage>
</organism>
<dbReference type="OrthoDB" id="1713424at2759"/>
<gene>
    <name evidence="3" type="ORF">GUJ93_ZPchr0006g41538</name>
</gene>
<dbReference type="InterPro" id="IPR006680">
    <property type="entry name" value="Amidohydro-rel"/>
</dbReference>
<sequence length="349" mass="39588">MQRRFIVIRGVLRGYGIIKIVVFGHFGDSWGGLRAKPVRSLLSPPRYLSLKIGHLSDHVSKAIFISSGRTFRVLRTGMISSNRNGGWRSGSGRSEYGRGWRRGIISSRDRSPLWSLRWRDSRRPSDFDCVEGYLSGDPRGPPSGIARFRSQTELEPSFALNLFLDGYSISNLGEGMLLFLISDDPQRRSYIRASKALFFSFRTSLGRTKDMPSFVIELFDNCCKPVTQKLSTCLLELKNSELQHELKEKELQQEEYTRAGAMGLKLHEDWGSTPATINNCLSVAEEFDARVNIHTDTLNESGCVKHTISAFKDRTIHTYHSFSTYILYFCDIAYLLFSANQFLAGWPGQ</sequence>
<dbReference type="InterPro" id="IPR017951">
    <property type="entry name" value="Urease_asu_c"/>
</dbReference>
<dbReference type="PANTHER" id="PTHR43440:SF1">
    <property type="entry name" value="UREASE"/>
    <property type="match status" value="1"/>
</dbReference>
<comment type="caution">
    <text evidence="3">The sequence shown here is derived from an EMBL/GenBank/DDBJ whole genome shotgun (WGS) entry which is preliminary data.</text>
</comment>
<comment type="caution">
    <text evidence="1">Lacks conserved residue(s) required for the propagation of feature annotation.</text>
</comment>
<reference evidence="3" key="1">
    <citation type="journal article" date="2021" name="bioRxiv">
        <title>Whole Genome Assembly and Annotation of Northern Wild Rice, Zizania palustris L., Supports a Whole Genome Duplication in the Zizania Genus.</title>
        <authorList>
            <person name="Haas M."/>
            <person name="Kono T."/>
            <person name="Macchietto M."/>
            <person name="Millas R."/>
            <person name="McGilp L."/>
            <person name="Shao M."/>
            <person name="Duquette J."/>
            <person name="Hirsch C.N."/>
            <person name="Kimball J."/>
        </authorList>
    </citation>
    <scope>NUCLEOTIDE SEQUENCE</scope>
    <source>
        <tissue evidence="3">Fresh leaf tissue</tissue>
    </source>
</reference>
<dbReference type="Proteomes" id="UP000729402">
    <property type="component" value="Unassembled WGS sequence"/>
</dbReference>
<keyword evidence="4" id="KW-1185">Reference proteome</keyword>
<reference evidence="3" key="2">
    <citation type="submission" date="2021-02" db="EMBL/GenBank/DDBJ databases">
        <authorList>
            <person name="Kimball J.A."/>
            <person name="Haas M.W."/>
            <person name="Macchietto M."/>
            <person name="Kono T."/>
            <person name="Duquette J."/>
            <person name="Shao M."/>
        </authorList>
    </citation>
    <scope>NUCLEOTIDE SEQUENCE</scope>
    <source>
        <tissue evidence="3">Fresh leaf tissue</tissue>
    </source>
</reference>
<name>A0A8J5SMP9_ZIZPA</name>
<proteinExistence type="predicted"/>
<protein>
    <recommendedName>
        <fullName evidence="2">Urease domain-containing protein</fullName>
    </recommendedName>
</protein>
<feature type="domain" description="Urease" evidence="2">
    <location>
        <begin position="254"/>
        <end position="321"/>
    </location>
</feature>
<evidence type="ECO:0000256" key="1">
    <source>
        <dbReference type="PROSITE-ProRule" id="PRU00700"/>
    </source>
</evidence>
<dbReference type="Pfam" id="PF01979">
    <property type="entry name" value="Amidohydro_1"/>
    <property type="match status" value="1"/>
</dbReference>
<evidence type="ECO:0000259" key="2">
    <source>
        <dbReference type="PROSITE" id="PS51368"/>
    </source>
</evidence>
<dbReference type="GO" id="GO:0016151">
    <property type="term" value="F:nickel cation binding"/>
    <property type="evidence" value="ECO:0007669"/>
    <property type="project" value="InterPro"/>
</dbReference>
<accession>A0A8J5SMP9</accession>
<feature type="binding site" evidence="1">
    <location>
        <position position="267"/>
    </location>
    <ligand>
        <name>substrate</name>
    </ligand>
</feature>
<evidence type="ECO:0000313" key="3">
    <source>
        <dbReference type="EMBL" id="KAG8076820.1"/>
    </source>
</evidence>
<dbReference type="AlphaFoldDB" id="A0A8J5SMP9"/>